<reference evidence="1 2" key="1">
    <citation type="submission" date="2020-03" db="EMBL/GenBank/DDBJ databases">
        <title>Genomic Encyclopedia of Type Strains, Phase IV (KMG-IV): sequencing the most valuable type-strain genomes for metagenomic binning, comparative biology and taxonomic classification.</title>
        <authorList>
            <person name="Goeker M."/>
        </authorList>
    </citation>
    <scope>NUCLEOTIDE SEQUENCE [LARGE SCALE GENOMIC DNA]</scope>
    <source>
        <strain evidence="1 2">DSM 16846</strain>
    </source>
</reference>
<name>A0A7X5Y5W1_9SPHN</name>
<protein>
    <submittedName>
        <fullName evidence="1">5-methylcytosine-specific restriction enzyme subunit McrC</fullName>
    </submittedName>
</protein>
<evidence type="ECO:0000313" key="1">
    <source>
        <dbReference type="EMBL" id="NJC05773.1"/>
    </source>
</evidence>
<proteinExistence type="predicted"/>
<organism evidence="1 2">
    <name type="scientific">Sphingomonas kaistensis</name>
    <dbReference type="NCBI Taxonomy" id="298708"/>
    <lineage>
        <taxon>Bacteria</taxon>
        <taxon>Pseudomonadati</taxon>
        <taxon>Pseudomonadota</taxon>
        <taxon>Alphaproteobacteria</taxon>
        <taxon>Sphingomonadales</taxon>
        <taxon>Sphingomonadaceae</taxon>
        <taxon>Sphingomonas</taxon>
    </lineage>
</organism>
<dbReference type="PANTHER" id="PTHR38733:SF1">
    <property type="entry name" value="TYPE IV METHYL-DIRECTED RESTRICTION ENZYME ECOKMCRBC"/>
    <property type="match status" value="1"/>
</dbReference>
<dbReference type="Pfam" id="PF10117">
    <property type="entry name" value="McrBC"/>
    <property type="match status" value="1"/>
</dbReference>
<comment type="caution">
    <text evidence="1">The sequence shown here is derived from an EMBL/GenBank/DDBJ whole genome shotgun (WGS) entry which is preliminary data.</text>
</comment>
<evidence type="ECO:0000313" key="2">
    <source>
        <dbReference type="Proteomes" id="UP000558192"/>
    </source>
</evidence>
<dbReference type="EMBL" id="JAATJC010000001">
    <property type="protein sequence ID" value="NJC05773.1"/>
    <property type="molecule type" value="Genomic_DNA"/>
</dbReference>
<dbReference type="InterPro" id="IPR019292">
    <property type="entry name" value="McrC"/>
</dbReference>
<dbReference type="Proteomes" id="UP000558192">
    <property type="component" value="Unassembled WGS sequence"/>
</dbReference>
<sequence length="439" mass="48952">MTHHTVREWGRVPVGNEGQGFSRAQANSLLKAARSHPCASDEATNILIDGHHYLRAGQVVGVLAAPGCSLEILPKVDPQIDEAGESIRTVRSRLVQMLHVALGLEPSTGAAAPHARQNETLLDVFIRQFADGLLAEVRRSLPRQYEPCRDDLPALRGRLDVIRQFTIHAVRPERLACSFDALLSDTPLMRIMAACVRELSRYCTRLETQRKLSELRSLLSEITEVSVRSLPWSAVTIDRTNYRWKTLLRLARLLLGREWQSTGHREGSPDGLALLFPMNDLFEAYVAALLRRAMAGTDIEVVEQGGLRYCLGRWDADESCVGTVFQTRPDILLRDTSGRTKAIIDTKWKKLSPDPLDRKHGISQADVYQMMAYARIYECAELMLLYPDHSGLSISEGAQRVFGMSGGLERMQIRTIDVTQTHSDVTKQLAAAMMSLSPG</sequence>
<dbReference type="AlphaFoldDB" id="A0A7X5Y5W1"/>
<keyword evidence="2" id="KW-1185">Reference proteome</keyword>
<gene>
    <name evidence="1" type="ORF">GGQ97_001566</name>
</gene>
<dbReference type="RefSeq" id="WP_168068538.1">
    <property type="nucleotide sequence ID" value="NZ_JAATJC010000001.1"/>
</dbReference>
<accession>A0A7X5Y5W1</accession>
<dbReference type="PANTHER" id="PTHR38733">
    <property type="entry name" value="PROTEIN MCRC"/>
    <property type="match status" value="1"/>
</dbReference>